<comment type="caution">
    <text evidence="2">The sequence shown here is derived from an EMBL/GenBank/DDBJ whole genome shotgun (WGS) entry which is preliminary data.</text>
</comment>
<evidence type="ECO:0000256" key="1">
    <source>
        <dbReference type="SAM" id="MobiDB-lite"/>
    </source>
</evidence>
<gene>
    <name evidence="2" type="ORF">ATANTOWER_018647</name>
</gene>
<reference evidence="2 3" key="1">
    <citation type="submission" date="2021-07" db="EMBL/GenBank/DDBJ databases">
        <authorList>
            <person name="Palmer J.M."/>
        </authorList>
    </citation>
    <scope>NUCLEOTIDE SEQUENCE [LARGE SCALE GENOMIC DNA]</scope>
    <source>
        <strain evidence="2 3">AT_MEX2019</strain>
        <tissue evidence="2">Muscle</tissue>
    </source>
</reference>
<protein>
    <submittedName>
        <fullName evidence="2">Uncharacterized protein</fullName>
    </submittedName>
</protein>
<dbReference type="Proteomes" id="UP001345963">
    <property type="component" value="Unassembled WGS sequence"/>
</dbReference>
<keyword evidence="3" id="KW-1185">Reference proteome</keyword>
<feature type="compositionally biased region" description="Polar residues" evidence="1">
    <location>
        <begin position="7"/>
        <end position="17"/>
    </location>
</feature>
<organism evidence="2 3">
    <name type="scientific">Ataeniobius toweri</name>
    <dbReference type="NCBI Taxonomy" id="208326"/>
    <lineage>
        <taxon>Eukaryota</taxon>
        <taxon>Metazoa</taxon>
        <taxon>Chordata</taxon>
        <taxon>Craniata</taxon>
        <taxon>Vertebrata</taxon>
        <taxon>Euteleostomi</taxon>
        <taxon>Actinopterygii</taxon>
        <taxon>Neopterygii</taxon>
        <taxon>Teleostei</taxon>
        <taxon>Neoteleostei</taxon>
        <taxon>Acanthomorphata</taxon>
        <taxon>Ovalentaria</taxon>
        <taxon>Atherinomorphae</taxon>
        <taxon>Cyprinodontiformes</taxon>
        <taxon>Goodeidae</taxon>
        <taxon>Ataeniobius</taxon>
    </lineage>
</organism>
<evidence type="ECO:0000313" key="3">
    <source>
        <dbReference type="Proteomes" id="UP001345963"/>
    </source>
</evidence>
<dbReference type="EMBL" id="JAHUTI010013710">
    <property type="protein sequence ID" value="MED6237084.1"/>
    <property type="molecule type" value="Genomic_DNA"/>
</dbReference>
<accession>A0ABU7AHZ7</accession>
<proteinExistence type="predicted"/>
<sequence length="104" mass="11812">MLKNHRNISLTQNSSEGKSPLRFRTHQGESRLGSRLPGQERCGNSQSPRRPDPSLQRQQYFTETQTYGKHLLTPPEVLTHSLCCENSAGVSKLLLMHAQMHNMN</sequence>
<name>A0ABU7AHZ7_9TELE</name>
<feature type="region of interest" description="Disordered" evidence="1">
    <location>
        <begin position="1"/>
        <end position="62"/>
    </location>
</feature>
<evidence type="ECO:0000313" key="2">
    <source>
        <dbReference type="EMBL" id="MED6237084.1"/>
    </source>
</evidence>